<dbReference type="InterPro" id="IPR044927">
    <property type="entry name" value="Endonuclea_NS_2"/>
</dbReference>
<evidence type="ECO:0000259" key="3">
    <source>
        <dbReference type="Pfam" id="PF13699"/>
    </source>
</evidence>
<evidence type="ECO:0000313" key="6">
    <source>
        <dbReference type="Proteomes" id="UP000661112"/>
    </source>
</evidence>
<sequence length="1385" mass="149861">MGEQKATKVQNTTATSQFASAIASHKSSLPTTHPLWQLQRKIGNQAVSQLIQAKLKVGKPNDVYEMEADHVAYNVMRMSEPLTQGQPQEPEEETAQAKSTVGTIQRQPEEQQEETAQTKPIVPITPLVQRQAQDKEEETAQMLQRQATEDKDETAQMLQRQATEDKDETAQTKGTADTTPEVTPHVEKRIQTMRGGGQPLAESTRSFFESRFGYNFGGVLVHTDSQAAEIAGQLNAQAFTIGRDIFFGAGRYEPHTSSGQFLLAHELTHTLQQNPTPPLTVKRKIQQPQSDRGGGNPSLGWQKKNAIAISPNSHPTIQRKVSGNKAPASPAQDPAFQAVVKKAQAAASQQKQHPPAKSKTAEAQAAALPPANDITSKAAGKQVQQMDQQQAKAFNRDAFKTALLAKIEAAAPKNLEQVDKFKESGKLGAVKAALAGQVDATKQQSQGGIEAKVKGTPDPSGIAPKSVTPLPANPAGAPPAGIDAAQAAPKPKTNAEISLQEGSQSLDKQMADADVTEDQLKKSNEPDFLAAADAKQQAQKDAVIAPQEYRQSEQALLTQAQSQAVTTAQTQLAEMHVIRGQTQNKTTVTQKQAKNQDEQKRHEVANELQTIYTQTKKAAEDRLTRLDTEVNQAFDKGANAAQQAFEDGVKRDMDDYKAKQGWAGEAWQWLKERLGFPSEVDKFYHKHRSLYIENMDQVLNGIAILVEKGLNEAKNEIAKGRRAIEAKLEQQPANLRKALQEDAQKIQSDFDKLEQSVEDKQEQLIDSLTQKYNEKLQAIDARIEEMKAQNKSWVDAAKEALGGAIKTIQELKTMLLGLLGNAAAIKKIIKNPIGFLGNLVAGVKQGFMNFVGNIAAHLQQGLMGWLFGALAQAGIQLPDSFDLKGILSLIMQVLGATWAFIRARAVKILGEKVVKAMETTAGIFQILISQGIMGVWDYIQEQLSNLADVVLAGIKSFVTDSIIKAGVTWIVGLLNPAGAFIKACKAIYDIIMFFVERGSQIAALVNAVVGSVSAIADGAIGAAASAVENALGKAVPVAISFLAALLGITGISKKIREVIEKVQAPVGKAIDWLIQKAYDLVKAAGKLLGFGKDKKDEREADEGAGEYIYEKSVGGGHKIKIRKDLKVFRFSTPTMLSGSDAQKQQQDALESVITPVPPTYPTDSLGRASGPSGYVKGVKDGEERENLPGLKSLPGGIPAYQPGDHRGHLIGDRFYGSSGAGNLVPMHATLNLSTFKSYENTLAESYKALLKAEKGVLLFMQITPNYPGSDASKPASYRPTTITANSKIITLKEGAPSLTIEEQVYPNTFINPNAVVSSVNLNTDTEETLQAALSIPLAKFIFQERTRGGKFADLMDLQLRLALLPEAQAVNLNEILIARANLITL</sequence>
<dbReference type="Pfam" id="PF13930">
    <property type="entry name" value="Endonuclea_NS_2"/>
    <property type="match status" value="1"/>
</dbReference>
<feature type="compositionally biased region" description="Polar residues" evidence="2">
    <location>
        <begin position="310"/>
        <end position="321"/>
    </location>
</feature>
<feature type="domain" description="Type VII secretion system protein EssD-like" evidence="4">
    <location>
        <begin position="1159"/>
        <end position="1274"/>
    </location>
</feature>
<feature type="compositionally biased region" description="Polar residues" evidence="2">
    <location>
        <begin position="171"/>
        <end position="181"/>
    </location>
</feature>
<keyword evidence="6" id="KW-1185">Reference proteome</keyword>
<comment type="caution">
    <text evidence="5">The sequence shown here is derived from an EMBL/GenBank/DDBJ whole genome shotgun (WGS) entry which is preliminary data.</text>
</comment>
<feature type="domain" description="eCIS core" evidence="3">
    <location>
        <begin position="199"/>
        <end position="274"/>
    </location>
</feature>
<accession>A0ABR8DC51</accession>
<gene>
    <name evidence="5" type="ORF">H6G83_24845</name>
</gene>
<feature type="compositionally biased region" description="Low complexity" evidence="2">
    <location>
        <begin position="469"/>
        <end position="491"/>
    </location>
</feature>
<evidence type="ECO:0000259" key="4">
    <source>
        <dbReference type="Pfam" id="PF13930"/>
    </source>
</evidence>
<dbReference type="Proteomes" id="UP000661112">
    <property type="component" value="Unassembled WGS sequence"/>
</dbReference>
<dbReference type="EMBL" id="JACJSG010000040">
    <property type="protein sequence ID" value="MBD2503797.1"/>
    <property type="molecule type" value="Genomic_DNA"/>
</dbReference>
<proteinExistence type="predicted"/>
<feature type="coiled-coil region" evidence="1">
    <location>
        <begin position="710"/>
        <end position="789"/>
    </location>
</feature>
<feature type="region of interest" description="Disordered" evidence="2">
    <location>
        <begin position="272"/>
        <end position="367"/>
    </location>
</feature>
<evidence type="ECO:0000256" key="2">
    <source>
        <dbReference type="SAM" id="MobiDB-lite"/>
    </source>
</evidence>
<feature type="compositionally biased region" description="Basic and acidic residues" evidence="2">
    <location>
        <begin position="1177"/>
        <end position="1186"/>
    </location>
</feature>
<reference evidence="5 6" key="1">
    <citation type="journal article" date="2020" name="ISME J.">
        <title>Comparative genomics reveals insights into cyanobacterial evolution and habitat adaptation.</title>
        <authorList>
            <person name="Chen M.Y."/>
            <person name="Teng W.K."/>
            <person name="Zhao L."/>
            <person name="Hu C.X."/>
            <person name="Zhou Y.K."/>
            <person name="Han B.P."/>
            <person name="Song L.R."/>
            <person name="Shu W.S."/>
        </authorList>
    </citation>
    <scope>NUCLEOTIDE SEQUENCE [LARGE SCALE GENOMIC DNA]</scope>
    <source>
        <strain evidence="5 6">FACHB-119</strain>
    </source>
</reference>
<evidence type="ECO:0000313" key="5">
    <source>
        <dbReference type="EMBL" id="MBD2503797.1"/>
    </source>
</evidence>
<keyword evidence="1" id="KW-0175">Coiled coil</keyword>
<dbReference type="InterPro" id="IPR025295">
    <property type="entry name" value="eCIS_core_dom"/>
</dbReference>
<dbReference type="Pfam" id="PF13699">
    <property type="entry name" value="eCIS_core"/>
    <property type="match status" value="1"/>
</dbReference>
<organism evidence="5 6">
    <name type="scientific">Anabaena azotica FACHB-119</name>
    <dbReference type="NCBI Taxonomy" id="947527"/>
    <lineage>
        <taxon>Bacteria</taxon>
        <taxon>Bacillati</taxon>
        <taxon>Cyanobacteriota</taxon>
        <taxon>Cyanophyceae</taxon>
        <taxon>Nostocales</taxon>
        <taxon>Nostocaceae</taxon>
        <taxon>Anabaena</taxon>
        <taxon>Anabaena azotica</taxon>
    </lineage>
</organism>
<feature type="region of interest" description="Disordered" evidence="2">
    <location>
        <begin position="1177"/>
        <end position="1197"/>
    </location>
</feature>
<evidence type="ECO:0000256" key="1">
    <source>
        <dbReference type="SAM" id="Coils"/>
    </source>
</evidence>
<feature type="region of interest" description="Disordered" evidence="2">
    <location>
        <begin position="442"/>
        <end position="513"/>
    </location>
</feature>
<dbReference type="RefSeq" id="WP_190476898.1">
    <property type="nucleotide sequence ID" value="NZ_JACJSG010000040.1"/>
</dbReference>
<feature type="compositionally biased region" description="Low complexity" evidence="2">
    <location>
        <begin position="337"/>
        <end position="367"/>
    </location>
</feature>
<feature type="region of interest" description="Disordered" evidence="2">
    <location>
        <begin position="82"/>
        <end position="185"/>
    </location>
</feature>
<name>A0ABR8DC51_9NOST</name>
<dbReference type="SUPFAM" id="SSF58113">
    <property type="entry name" value="Apolipoprotein A-I"/>
    <property type="match status" value="1"/>
</dbReference>
<feature type="compositionally biased region" description="Polar residues" evidence="2">
    <location>
        <begin position="495"/>
        <end position="507"/>
    </location>
</feature>
<protein>
    <submittedName>
        <fullName evidence="5">DUF4157 domain-containing protein</fullName>
    </submittedName>
</protein>